<comment type="caution">
    <text evidence="2">The sequence shown here is derived from an EMBL/GenBank/DDBJ whole genome shotgun (WGS) entry which is preliminary data.</text>
</comment>
<gene>
    <name evidence="2" type="ORF">E5288_WYG012139</name>
</gene>
<keyword evidence="3" id="KW-1185">Reference proteome</keyword>
<feature type="region of interest" description="Disordered" evidence="1">
    <location>
        <begin position="62"/>
        <end position="135"/>
    </location>
</feature>
<evidence type="ECO:0000256" key="1">
    <source>
        <dbReference type="SAM" id="MobiDB-lite"/>
    </source>
</evidence>
<sequence length="135" mass="14529">MKAPCLRQAFADITLLKRPSKFHSEKSKPVSGCGSAVQQGLCFRLQLQPRLLRGVLHPGLPAGKPTLKGQEVSPPIGTAEATQGTERTGPQREGGGPGRLSSLHAHVSTRTTSRVNRRTGKHLIDNKGLLNRHDS</sequence>
<reference evidence="2" key="1">
    <citation type="submission" date="2019-10" db="EMBL/GenBank/DDBJ databases">
        <title>The sequence and de novo assembly of the wild yak genome.</title>
        <authorList>
            <person name="Liu Y."/>
        </authorList>
    </citation>
    <scope>NUCLEOTIDE SEQUENCE [LARGE SCALE GENOMIC DNA]</scope>
    <source>
        <strain evidence="2">WY2019</strain>
    </source>
</reference>
<name>A0A6B0R1U1_9CETA</name>
<accession>A0A6B0R1U1</accession>
<evidence type="ECO:0000313" key="2">
    <source>
        <dbReference type="EMBL" id="MXQ84119.1"/>
    </source>
</evidence>
<organism evidence="2 3">
    <name type="scientific">Bos mutus</name>
    <name type="common">wild yak</name>
    <dbReference type="NCBI Taxonomy" id="72004"/>
    <lineage>
        <taxon>Eukaryota</taxon>
        <taxon>Metazoa</taxon>
        <taxon>Chordata</taxon>
        <taxon>Craniata</taxon>
        <taxon>Vertebrata</taxon>
        <taxon>Euteleostomi</taxon>
        <taxon>Mammalia</taxon>
        <taxon>Eutheria</taxon>
        <taxon>Laurasiatheria</taxon>
        <taxon>Artiodactyla</taxon>
        <taxon>Ruminantia</taxon>
        <taxon>Pecora</taxon>
        <taxon>Bovidae</taxon>
        <taxon>Bovinae</taxon>
        <taxon>Bos</taxon>
    </lineage>
</organism>
<protein>
    <submittedName>
        <fullName evidence="2">Uncharacterized protein</fullName>
    </submittedName>
</protein>
<evidence type="ECO:0000313" key="3">
    <source>
        <dbReference type="Proteomes" id="UP000322234"/>
    </source>
</evidence>
<dbReference type="Proteomes" id="UP000322234">
    <property type="component" value="Unassembled WGS sequence"/>
</dbReference>
<dbReference type="EMBL" id="VBQZ03000019">
    <property type="protein sequence ID" value="MXQ84119.1"/>
    <property type="molecule type" value="Genomic_DNA"/>
</dbReference>
<proteinExistence type="predicted"/>
<dbReference type="AlphaFoldDB" id="A0A6B0R1U1"/>